<dbReference type="GO" id="GO:0006509">
    <property type="term" value="P:membrane protein ectodomain proteolysis"/>
    <property type="evidence" value="ECO:0007669"/>
    <property type="project" value="TreeGrafter"/>
</dbReference>
<feature type="chain" id="PRO_5020745813" description="Disintegrin and metalloproteinase domain-containing protein B" evidence="7">
    <location>
        <begin position="25"/>
        <end position="859"/>
    </location>
</feature>
<keyword evidence="10" id="KW-0378">Hydrolase</keyword>
<dbReference type="SUPFAM" id="SSF57552">
    <property type="entry name" value="Blood coagulation inhibitor (disintegrin)"/>
    <property type="match status" value="1"/>
</dbReference>
<feature type="binding site" evidence="4">
    <location>
        <position position="473"/>
    </location>
    <ligand>
        <name>Zn(2+)</name>
        <dbReference type="ChEBI" id="CHEBI:29105"/>
        <note>catalytic</note>
    </ligand>
</feature>
<dbReference type="PROSITE" id="PS50214">
    <property type="entry name" value="DISINTEGRIN_2"/>
    <property type="match status" value="1"/>
</dbReference>
<evidence type="ECO:0000256" key="2">
    <source>
        <dbReference type="ARBA" id="ARBA00056552"/>
    </source>
</evidence>
<gene>
    <name evidence="10" type="ORF">K435DRAFT_681128</name>
</gene>
<dbReference type="AlphaFoldDB" id="A0A4S8LFH1"/>
<keyword evidence="7" id="KW-0732">Signal</keyword>
<feature type="binding site" evidence="4">
    <location>
        <position position="479"/>
    </location>
    <ligand>
        <name>Zn(2+)</name>
        <dbReference type="ChEBI" id="CHEBI:29105"/>
        <note>catalytic</note>
    </ligand>
</feature>
<dbReference type="Gene3D" id="4.10.70.10">
    <property type="entry name" value="Disintegrin domain"/>
    <property type="match status" value="1"/>
</dbReference>
<proteinExistence type="predicted"/>
<feature type="binding site" evidence="4">
    <location>
        <position position="469"/>
    </location>
    <ligand>
        <name>Zn(2+)</name>
        <dbReference type="ChEBI" id="CHEBI:29105"/>
        <note>catalytic</note>
    </ligand>
</feature>
<dbReference type="InterPro" id="IPR002870">
    <property type="entry name" value="Peptidase_M12B_N"/>
</dbReference>
<keyword evidence="4" id="KW-0862">Zinc</keyword>
<dbReference type="PANTHER" id="PTHR45702">
    <property type="entry name" value="ADAM10/ADAM17 METALLOPEPTIDASE FAMILY MEMBER"/>
    <property type="match status" value="1"/>
</dbReference>
<keyword evidence="10" id="KW-0482">Metalloprotease</keyword>
<sequence>MWPASYALAVVTLVLSFSSVVVNASSKPAGRLKRFVHPSTLSVDILPRRHDQSFDNFVKRDPHPHPSTLRYSDSFRLVLTAFDDTFHIHLRPNDHLIHPSARITHYAIDPLTGESVVSHTEPLLRESVKAFEGEVVHEALSEDRMLEDIAGGLYAPFRQDRGWARIMVHSVGDIDAGIPPVFEGAFTVDGVVHHVVTKDNYIRTKHPLDPENATGFEELDSQLVIWRDIDMMPHQEESPSSQPKHCGHDDLPYNTDSELNPALKKVVPEAYNLGLLGNVSFARTDDDWSLSRRDDVAGGGMGTNFAGSIGSSNGCPTTQRLLYMGVAADCVYVSQFGNSQNATERILTDWNSATALYKSTFNVSLGIIELQIQNPQCPTTTNSSMAWNVDCSSVELDNRLSLFSQWRGAKGNDSVGLWHLMSGCPTGTEVGIAWLGTLCKQDTSGSGNSISSGTGVSTSGMTEWQVVSHEIGHNFGAIHDCTDGCSNGDSCCPLTTSSCNAQKQFIMSPVADPGERNFSPCSLGNICNSGTLLGGQNGQVDSSCLVDASNPSHKLISLQMCGNGVVDDGEDCDPGLNTSNCCTSDCKFSSGAVCDPDSSPCCTGQCSFAPATQTCRPSKDSKCDTAEMCTGNSSACPADVFSPNGQSCGGDGLACASGQCTSVALQCQNVGSSLGLSKACPNHGDTSCRISCQDPTQSNACVQLNSLLIDGSPCGYAGTCINGSCKSGSALDVAKAWYRDNLQIAIPVTVVVGIIVLLILWGCIRSLLRCCSGRRAPPSAYVGTPNYANVRHQRLASSETSAPPLLPVPTYIGGASNNRMSRGSRLSRQGASSPPTVPWNSRPQRTNWVDESTYNGPRS</sequence>
<evidence type="ECO:0000256" key="5">
    <source>
        <dbReference type="SAM" id="MobiDB-lite"/>
    </source>
</evidence>
<dbReference type="InterPro" id="IPR036436">
    <property type="entry name" value="Disintegrin_dom_sf"/>
</dbReference>
<dbReference type="GO" id="GO:0005886">
    <property type="term" value="C:plasma membrane"/>
    <property type="evidence" value="ECO:0007669"/>
    <property type="project" value="TreeGrafter"/>
</dbReference>
<feature type="region of interest" description="Disordered" evidence="5">
    <location>
        <begin position="819"/>
        <end position="859"/>
    </location>
</feature>
<name>A0A4S8LFH1_DENBC</name>
<feature type="signal peptide" evidence="7">
    <location>
        <begin position="1"/>
        <end position="24"/>
    </location>
</feature>
<dbReference type="FunFam" id="4.10.70.10:FF:000003">
    <property type="entry name" value="Disintegrin and metalloproteinase domain-containing protein 17"/>
    <property type="match status" value="1"/>
</dbReference>
<dbReference type="Gene3D" id="3.40.390.10">
    <property type="entry name" value="Collagenase (Catalytic Domain)"/>
    <property type="match status" value="1"/>
</dbReference>
<keyword evidence="4" id="KW-0479">Metal-binding</keyword>
<dbReference type="Pfam" id="PF01562">
    <property type="entry name" value="Pep_M12B_propep"/>
    <property type="match status" value="1"/>
</dbReference>
<keyword evidence="6" id="KW-1133">Transmembrane helix</keyword>
<protein>
    <recommendedName>
        <fullName evidence="3">Disintegrin and metalloproteinase domain-containing protein B</fullName>
    </recommendedName>
</protein>
<evidence type="ECO:0000256" key="7">
    <source>
        <dbReference type="SAM" id="SignalP"/>
    </source>
</evidence>
<dbReference type="Pfam" id="PF00200">
    <property type="entry name" value="Disintegrin"/>
    <property type="match status" value="1"/>
</dbReference>
<evidence type="ECO:0000256" key="6">
    <source>
        <dbReference type="SAM" id="Phobius"/>
    </source>
</evidence>
<dbReference type="PANTHER" id="PTHR45702:SF2">
    <property type="entry name" value="KUZBANIAN, ISOFORM A"/>
    <property type="match status" value="1"/>
</dbReference>
<organism evidence="10 11">
    <name type="scientific">Dendrothele bispora (strain CBS 962.96)</name>
    <dbReference type="NCBI Taxonomy" id="1314807"/>
    <lineage>
        <taxon>Eukaryota</taxon>
        <taxon>Fungi</taxon>
        <taxon>Dikarya</taxon>
        <taxon>Basidiomycota</taxon>
        <taxon>Agaricomycotina</taxon>
        <taxon>Agaricomycetes</taxon>
        <taxon>Agaricomycetidae</taxon>
        <taxon>Agaricales</taxon>
        <taxon>Agaricales incertae sedis</taxon>
        <taxon>Dendrothele</taxon>
    </lineage>
</organism>
<dbReference type="PROSITE" id="PS50215">
    <property type="entry name" value="ADAM_MEPRO"/>
    <property type="match status" value="1"/>
</dbReference>
<accession>A0A4S8LFH1</accession>
<evidence type="ECO:0000256" key="4">
    <source>
        <dbReference type="PROSITE-ProRule" id="PRU00276"/>
    </source>
</evidence>
<feature type="active site" evidence="4">
    <location>
        <position position="470"/>
    </location>
</feature>
<feature type="domain" description="Peptidase M12B" evidence="9">
    <location>
        <begin position="320"/>
        <end position="526"/>
    </location>
</feature>
<dbReference type="GO" id="GO:0004222">
    <property type="term" value="F:metalloendopeptidase activity"/>
    <property type="evidence" value="ECO:0007669"/>
    <property type="project" value="InterPro"/>
</dbReference>
<keyword evidence="6" id="KW-0472">Membrane</keyword>
<dbReference type="OrthoDB" id="5951731at2759"/>
<dbReference type="InterPro" id="IPR001590">
    <property type="entry name" value="Peptidase_M12B"/>
</dbReference>
<evidence type="ECO:0000256" key="3">
    <source>
        <dbReference type="ARBA" id="ARBA00074021"/>
    </source>
</evidence>
<keyword evidence="6" id="KW-0812">Transmembrane</keyword>
<keyword evidence="10" id="KW-0645">Protease</keyword>
<evidence type="ECO:0000256" key="1">
    <source>
        <dbReference type="ARBA" id="ARBA00023157"/>
    </source>
</evidence>
<keyword evidence="11" id="KW-1185">Reference proteome</keyword>
<feature type="transmembrane region" description="Helical" evidence="6">
    <location>
        <begin position="744"/>
        <end position="764"/>
    </location>
</feature>
<dbReference type="EMBL" id="ML179436">
    <property type="protein sequence ID" value="THU87752.1"/>
    <property type="molecule type" value="Genomic_DNA"/>
</dbReference>
<dbReference type="Proteomes" id="UP000297245">
    <property type="component" value="Unassembled WGS sequence"/>
</dbReference>
<dbReference type="InterPro" id="IPR001762">
    <property type="entry name" value="Disintegrin_dom"/>
</dbReference>
<feature type="domain" description="Disintegrin" evidence="8">
    <location>
        <begin position="558"/>
        <end position="644"/>
    </location>
</feature>
<dbReference type="InterPro" id="IPR051489">
    <property type="entry name" value="ADAM_Metalloproteinase"/>
</dbReference>
<dbReference type="GO" id="GO:0046872">
    <property type="term" value="F:metal ion binding"/>
    <property type="evidence" value="ECO:0007669"/>
    <property type="project" value="UniProtKB-KW"/>
</dbReference>
<evidence type="ECO:0000259" key="8">
    <source>
        <dbReference type="PROSITE" id="PS50214"/>
    </source>
</evidence>
<dbReference type="SUPFAM" id="SSF55486">
    <property type="entry name" value="Metalloproteases ('zincins'), catalytic domain"/>
    <property type="match status" value="1"/>
</dbReference>
<comment type="caution">
    <text evidence="4">Lacks conserved residue(s) required for the propagation of feature annotation.</text>
</comment>
<evidence type="ECO:0000313" key="11">
    <source>
        <dbReference type="Proteomes" id="UP000297245"/>
    </source>
</evidence>
<dbReference type="InterPro" id="IPR024079">
    <property type="entry name" value="MetalloPept_cat_dom_sf"/>
</dbReference>
<comment type="function">
    <text evidence="2">Probable zinc protease.</text>
</comment>
<evidence type="ECO:0000259" key="9">
    <source>
        <dbReference type="PROSITE" id="PS50215"/>
    </source>
</evidence>
<dbReference type="Pfam" id="PF13688">
    <property type="entry name" value="Reprolysin_5"/>
    <property type="match status" value="1"/>
</dbReference>
<keyword evidence="1" id="KW-1015">Disulfide bond</keyword>
<reference evidence="10 11" key="1">
    <citation type="journal article" date="2019" name="Nat. Ecol. Evol.">
        <title>Megaphylogeny resolves global patterns of mushroom evolution.</title>
        <authorList>
            <person name="Varga T."/>
            <person name="Krizsan K."/>
            <person name="Foldi C."/>
            <person name="Dima B."/>
            <person name="Sanchez-Garcia M."/>
            <person name="Sanchez-Ramirez S."/>
            <person name="Szollosi G.J."/>
            <person name="Szarkandi J.G."/>
            <person name="Papp V."/>
            <person name="Albert L."/>
            <person name="Andreopoulos W."/>
            <person name="Angelini C."/>
            <person name="Antonin V."/>
            <person name="Barry K.W."/>
            <person name="Bougher N.L."/>
            <person name="Buchanan P."/>
            <person name="Buyck B."/>
            <person name="Bense V."/>
            <person name="Catcheside P."/>
            <person name="Chovatia M."/>
            <person name="Cooper J."/>
            <person name="Damon W."/>
            <person name="Desjardin D."/>
            <person name="Finy P."/>
            <person name="Geml J."/>
            <person name="Haridas S."/>
            <person name="Hughes K."/>
            <person name="Justo A."/>
            <person name="Karasinski D."/>
            <person name="Kautmanova I."/>
            <person name="Kiss B."/>
            <person name="Kocsube S."/>
            <person name="Kotiranta H."/>
            <person name="LaButti K.M."/>
            <person name="Lechner B.E."/>
            <person name="Liimatainen K."/>
            <person name="Lipzen A."/>
            <person name="Lukacs Z."/>
            <person name="Mihaltcheva S."/>
            <person name="Morgado L.N."/>
            <person name="Niskanen T."/>
            <person name="Noordeloos M.E."/>
            <person name="Ohm R.A."/>
            <person name="Ortiz-Santana B."/>
            <person name="Ovrebo C."/>
            <person name="Racz N."/>
            <person name="Riley R."/>
            <person name="Savchenko A."/>
            <person name="Shiryaev A."/>
            <person name="Soop K."/>
            <person name="Spirin V."/>
            <person name="Szebenyi C."/>
            <person name="Tomsovsky M."/>
            <person name="Tulloss R.E."/>
            <person name="Uehling J."/>
            <person name="Grigoriev I.V."/>
            <person name="Vagvolgyi C."/>
            <person name="Papp T."/>
            <person name="Martin F.M."/>
            <person name="Miettinen O."/>
            <person name="Hibbett D.S."/>
            <person name="Nagy L.G."/>
        </authorList>
    </citation>
    <scope>NUCLEOTIDE SEQUENCE [LARGE SCALE GENOMIC DNA]</scope>
    <source>
        <strain evidence="10 11">CBS 962.96</strain>
    </source>
</reference>
<dbReference type="SMART" id="SM00050">
    <property type="entry name" value="DISIN"/>
    <property type="match status" value="1"/>
</dbReference>
<evidence type="ECO:0000313" key="10">
    <source>
        <dbReference type="EMBL" id="THU87752.1"/>
    </source>
</evidence>